<proteinExistence type="predicted"/>
<dbReference type="EMBL" id="KZ110594">
    <property type="protein sequence ID" value="OSX64278.1"/>
    <property type="molecule type" value="Genomic_DNA"/>
</dbReference>
<evidence type="ECO:0000313" key="2">
    <source>
        <dbReference type="EMBL" id="OSX64278.1"/>
    </source>
</evidence>
<name>A0A1X6N6L6_9APHY</name>
<protein>
    <submittedName>
        <fullName evidence="2">Uncharacterized protein</fullName>
    </submittedName>
</protein>
<dbReference type="RefSeq" id="XP_024341072.1">
    <property type="nucleotide sequence ID" value="XM_024476878.1"/>
</dbReference>
<reference evidence="2" key="1">
    <citation type="submission" date="2017-04" db="EMBL/GenBank/DDBJ databases">
        <title>Genome Sequence of the Model Brown-Rot Fungus Postia placenta SB12.</title>
        <authorList>
            <consortium name="DOE Joint Genome Institute"/>
            <person name="Gaskell J."/>
            <person name="Kersten P."/>
            <person name="Larrondo L.F."/>
            <person name="Canessa P."/>
            <person name="Martinez D."/>
            <person name="Hibbett D."/>
            <person name="Schmoll M."/>
            <person name="Kubicek C.P."/>
            <person name="Martinez A.T."/>
            <person name="Yadav J."/>
            <person name="Master E."/>
            <person name="Magnuson J.K."/>
            <person name="James T."/>
            <person name="Yaver D."/>
            <person name="Berka R."/>
            <person name="Labutti K."/>
            <person name="Lipzen A."/>
            <person name="Aerts A."/>
            <person name="Barry K."/>
            <person name="Henrissat B."/>
            <person name="Blanchette R."/>
            <person name="Grigoriev I."/>
            <person name="Cullen D."/>
        </authorList>
    </citation>
    <scope>NUCLEOTIDE SEQUENCE [LARGE SCALE GENOMIC DNA]</scope>
    <source>
        <strain evidence="2">MAD-698-R-SB12</strain>
    </source>
</reference>
<dbReference type="GeneID" id="36321829"/>
<evidence type="ECO:0000313" key="3">
    <source>
        <dbReference type="Proteomes" id="UP000194127"/>
    </source>
</evidence>
<organism evidence="2 3">
    <name type="scientific">Postia placenta MAD-698-R-SB12</name>
    <dbReference type="NCBI Taxonomy" id="670580"/>
    <lineage>
        <taxon>Eukaryota</taxon>
        <taxon>Fungi</taxon>
        <taxon>Dikarya</taxon>
        <taxon>Basidiomycota</taxon>
        <taxon>Agaricomycotina</taxon>
        <taxon>Agaricomycetes</taxon>
        <taxon>Polyporales</taxon>
        <taxon>Adustoporiaceae</taxon>
        <taxon>Rhodonia</taxon>
    </lineage>
</organism>
<gene>
    <name evidence="2" type="ORF">POSPLADRAFT_1032679</name>
</gene>
<sequence length="133" mass="14670">MVRPDTQIRDGSAVRHLGFDGLEASGVLMCTWLVNHCPMRFPELQDENGKVKTTLDSVSEFLGPAGRDVNERPYGRRRISAVDKQTHDSGSDDSMRIANTGLGPERRIPSIVVRSLLDIHSDGQPRTIDKSSA</sequence>
<evidence type="ECO:0000256" key="1">
    <source>
        <dbReference type="SAM" id="MobiDB-lite"/>
    </source>
</evidence>
<keyword evidence="3" id="KW-1185">Reference proteome</keyword>
<accession>A0A1X6N6L6</accession>
<dbReference type="Proteomes" id="UP000194127">
    <property type="component" value="Unassembled WGS sequence"/>
</dbReference>
<feature type="compositionally biased region" description="Basic and acidic residues" evidence="1">
    <location>
        <begin position="81"/>
        <end position="95"/>
    </location>
</feature>
<dbReference type="AlphaFoldDB" id="A0A1X6N6L6"/>
<feature type="region of interest" description="Disordered" evidence="1">
    <location>
        <begin position="81"/>
        <end position="103"/>
    </location>
</feature>